<keyword evidence="3" id="KW-1185">Reference proteome</keyword>
<comment type="caution">
    <text evidence="2">The sequence shown here is derived from an EMBL/GenBank/DDBJ whole genome shotgun (WGS) entry which is preliminary data.</text>
</comment>
<dbReference type="EMBL" id="VJYK02000394">
    <property type="protein sequence ID" value="MQS04967.1"/>
    <property type="molecule type" value="Genomic_DNA"/>
</dbReference>
<proteinExistence type="predicted"/>
<evidence type="ECO:0000313" key="3">
    <source>
        <dbReference type="Proteomes" id="UP000320857"/>
    </source>
</evidence>
<reference evidence="2 3" key="1">
    <citation type="submission" date="2019-10" db="EMBL/GenBank/DDBJ databases">
        <title>Streptomyces sp. nov., a novel actinobacterium isolated from alkaline environment.</title>
        <authorList>
            <person name="Golinska P."/>
        </authorList>
    </citation>
    <scope>NUCLEOTIDE SEQUENCE [LARGE SCALE GENOMIC DNA]</scope>
    <source>
        <strain evidence="2 3">OF1</strain>
    </source>
</reference>
<protein>
    <submittedName>
        <fullName evidence="2">Uncharacterized protein</fullName>
    </submittedName>
</protein>
<dbReference type="RefSeq" id="WP_143651143.1">
    <property type="nucleotide sequence ID" value="NZ_JABJXA010000289.1"/>
</dbReference>
<reference evidence="1" key="3">
    <citation type="journal article" name="Syst. Appl. Microbiol.">
        <title>Streptomyces alkaliterrae sp. nov., isolated from an alkaline soil, and emended descriptions of Streptomyces alkaliphilus, Streptomyces calidiresistens and Streptomyces durbertensis.</title>
        <authorList>
            <person name="Swiecimska M."/>
            <person name="Golinska P."/>
            <person name="Nouioui I."/>
            <person name="Wypij M."/>
            <person name="Rai M."/>
            <person name="Sangal V."/>
            <person name="Goodfellow M."/>
        </authorList>
    </citation>
    <scope>NUCLEOTIDE SEQUENCE</scope>
    <source>
        <strain evidence="1">OF8</strain>
    </source>
</reference>
<dbReference type="EMBL" id="JABJXA010000289">
    <property type="protein sequence ID" value="MBB1262250.1"/>
    <property type="molecule type" value="Genomic_DNA"/>
</dbReference>
<name>A0A5P0YZE8_9ACTN</name>
<organism evidence="2 3">
    <name type="scientific">Streptomyces alkaliterrae</name>
    <dbReference type="NCBI Taxonomy" id="2213162"/>
    <lineage>
        <taxon>Bacteria</taxon>
        <taxon>Bacillati</taxon>
        <taxon>Actinomycetota</taxon>
        <taxon>Actinomycetes</taxon>
        <taxon>Kitasatosporales</taxon>
        <taxon>Streptomycetaceae</taxon>
        <taxon>Streptomyces</taxon>
    </lineage>
</organism>
<dbReference type="Proteomes" id="UP000517765">
    <property type="component" value="Unassembled WGS sequence"/>
</dbReference>
<dbReference type="Proteomes" id="UP000320857">
    <property type="component" value="Unassembled WGS sequence"/>
</dbReference>
<gene>
    <name evidence="2" type="ORF">FNX44_024545</name>
    <name evidence="1" type="ORF">H3147_26090</name>
</gene>
<evidence type="ECO:0000313" key="4">
    <source>
        <dbReference type="Proteomes" id="UP000517765"/>
    </source>
</evidence>
<reference evidence="4" key="2">
    <citation type="submission" date="2020-05" db="EMBL/GenBank/DDBJ databases">
        <title>Classification of alakaliphilic streptomycetes isolated from an alkaline soil next to Lonar Crater, India and a proposal for the recognition of Streptomyces alkaliterrae sp. nov.</title>
        <authorList>
            <person name="Golinska P."/>
        </authorList>
    </citation>
    <scope>NUCLEOTIDE SEQUENCE [LARGE SCALE GENOMIC DNA]</scope>
    <source>
        <strain evidence="4">OF8</strain>
    </source>
</reference>
<dbReference type="AlphaFoldDB" id="A0A5P0YZE8"/>
<evidence type="ECO:0000313" key="2">
    <source>
        <dbReference type="EMBL" id="MQS04967.1"/>
    </source>
</evidence>
<dbReference type="OrthoDB" id="4247223at2"/>
<evidence type="ECO:0000313" key="1">
    <source>
        <dbReference type="EMBL" id="MBB1262250.1"/>
    </source>
</evidence>
<sequence length="120" mass="13285">MTNTPFRDTASALALRMDYIAMQVGCDRARSHSWWRNVVEYGPWKGQQGRTAPPSPDEWAGIAKLFGTTEEQVRAMIAADWFGVQTGSEVSARVMNLAPLLDELTEKEAAAVGVVIRSMR</sequence>
<accession>A0A5P0YZE8</accession>